<organism evidence="2 3">
    <name type="scientific">Actinoallomurus iriomotensis</name>
    <dbReference type="NCBI Taxonomy" id="478107"/>
    <lineage>
        <taxon>Bacteria</taxon>
        <taxon>Bacillati</taxon>
        <taxon>Actinomycetota</taxon>
        <taxon>Actinomycetes</taxon>
        <taxon>Streptosporangiales</taxon>
        <taxon>Thermomonosporaceae</taxon>
        <taxon>Actinoallomurus</taxon>
    </lineage>
</organism>
<gene>
    <name evidence="2" type="ORF">Airi02_068930</name>
</gene>
<dbReference type="Proteomes" id="UP001165074">
    <property type="component" value="Unassembled WGS sequence"/>
</dbReference>
<evidence type="ECO:0000313" key="2">
    <source>
        <dbReference type="EMBL" id="GLY88964.1"/>
    </source>
</evidence>
<dbReference type="GO" id="GO:0047372">
    <property type="term" value="F:monoacylglycerol lipase activity"/>
    <property type="evidence" value="ECO:0007669"/>
    <property type="project" value="TreeGrafter"/>
</dbReference>
<feature type="domain" description="AB hydrolase-1" evidence="1">
    <location>
        <begin position="44"/>
        <end position="267"/>
    </location>
</feature>
<dbReference type="InterPro" id="IPR029058">
    <property type="entry name" value="AB_hydrolase_fold"/>
</dbReference>
<keyword evidence="2" id="KW-0378">Hydrolase</keyword>
<dbReference type="PANTHER" id="PTHR43798:SF5">
    <property type="entry name" value="MONOACYLGLYCEROL LIPASE ABHD6"/>
    <property type="match status" value="1"/>
</dbReference>
<sequence>MAEQAPGAANAGYRFVQPDDGEVHVVENGRPGAPALLLLSNAAAPPACWDPVVPLLADAHRVIRVDLLRHERGASQPGGHDVAAQARRVGAALDGHGVGRVTVVGHSSGCTVATALAEQRPDAVAALALIDMGPGLDAKVPERLHVRLLLTRFPGRLLWHLRTEATIRKAARAGFTRPVDLPDAWIEHVQGMTHRDFVGAMRAPLAYLGQRSLPDRLTGLGLPVLVVFGAEDQRWRPSSAADYRVVPGARVELLPGVGHTPMMEDPRTTGRLLLEFAAAADRPG</sequence>
<dbReference type="RefSeq" id="WP_285578922.1">
    <property type="nucleotide sequence ID" value="NZ_BSTK01000012.1"/>
</dbReference>
<evidence type="ECO:0000313" key="3">
    <source>
        <dbReference type="Proteomes" id="UP001165074"/>
    </source>
</evidence>
<dbReference type="PANTHER" id="PTHR43798">
    <property type="entry name" value="MONOACYLGLYCEROL LIPASE"/>
    <property type="match status" value="1"/>
</dbReference>
<dbReference type="AlphaFoldDB" id="A0A9W6S8F3"/>
<dbReference type="GO" id="GO:0016020">
    <property type="term" value="C:membrane"/>
    <property type="evidence" value="ECO:0007669"/>
    <property type="project" value="TreeGrafter"/>
</dbReference>
<protein>
    <submittedName>
        <fullName evidence="2">Alpha/beta hydrolase</fullName>
    </submittedName>
</protein>
<dbReference type="Pfam" id="PF12697">
    <property type="entry name" value="Abhydrolase_6"/>
    <property type="match status" value="1"/>
</dbReference>
<keyword evidence="3" id="KW-1185">Reference proteome</keyword>
<dbReference type="GO" id="GO:0046464">
    <property type="term" value="P:acylglycerol catabolic process"/>
    <property type="evidence" value="ECO:0007669"/>
    <property type="project" value="TreeGrafter"/>
</dbReference>
<dbReference type="Gene3D" id="3.40.50.1820">
    <property type="entry name" value="alpha/beta hydrolase"/>
    <property type="match status" value="1"/>
</dbReference>
<comment type="caution">
    <text evidence="2">The sequence shown here is derived from an EMBL/GenBank/DDBJ whole genome shotgun (WGS) entry which is preliminary data.</text>
</comment>
<dbReference type="InterPro" id="IPR050266">
    <property type="entry name" value="AB_hydrolase_sf"/>
</dbReference>
<evidence type="ECO:0000259" key="1">
    <source>
        <dbReference type="Pfam" id="PF12697"/>
    </source>
</evidence>
<dbReference type="InterPro" id="IPR000073">
    <property type="entry name" value="AB_hydrolase_1"/>
</dbReference>
<name>A0A9W6S8F3_9ACTN</name>
<dbReference type="EMBL" id="BSTK01000012">
    <property type="protein sequence ID" value="GLY88964.1"/>
    <property type="molecule type" value="Genomic_DNA"/>
</dbReference>
<reference evidence="2" key="1">
    <citation type="submission" date="2023-03" db="EMBL/GenBank/DDBJ databases">
        <title>Actinoallomurus iriomotensis NBRC 103684.</title>
        <authorList>
            <person name="Ichikawa N."/>
            <person name="Sato H."/>
            <person name="Tonouchi N."/>
        </authorList>
    </citation>
    <scope>NUCLEOTIDE SEQUENCE</scope>
    <source>
        <strain evidence="2">NBRC 103684</strain>
    </source>
</reference>
<dbReference type="SUPFAM" id="SSF53474">
    <property type="entry name" value="alpha/beta-Hydrolases"/>
    <property type="match status" value="1"/>
</dbReference>
<accession>A0A9W6S8F3</accession>
<proteinExistence type="predicted"/>